<dbReference type="InterPro" id="IPR020456">
    <property type="entry name" value="Acylphosphatase"/>
</dbReference>
<gene>
    <name evidence="7" type="ORF">UY16_C0029G0016</name>
</gene>
<comment type="catalytic activity">
    <reaction evidence="3 4">
        <text>an acyl phosphate + H2O = a carboxylate + phosphate + H(+)</text>
        <dbReference type="Rhea" id="RHEA:14965"/>
        <dbReference type="ChEBI" id="CHEBI:15377"/>
        <dbReference type="ChEBI" id="CHEBI:15378"/>
        <dbReference type="ChEBI" id="CHEBI:29067"/>
        <dbReference type="ChEBI" id="CHEBI:43474"/>
        <dbReference type="ChEBI" id="CHEBI:59918"/>
        <dbReference type="EC" id="3.6.1.7"/>
    </reaction>
</comment>
<evidence type="ECO:0000256" key="1">
    <source>
        <dbReference type="ARBA" id="ARBA00005614"/>
    </source>
</evidence>
<dbReference type="Pfam" id="PF00708">
    <property type="entry name" value="Acylphosphatase"/>
    <property type="match status" value="1"/>
</dbReference>
<evidence type="ECO:0000313" key="8">
    <source>
        <dbReference type="Proteomes" id="UP000034739"/>
    </source>
</evidence>
<protein>
    <recommendedName>
        <fullName evidence="2 4">acylphosphatase</fullName>
        <ecNumber evidence="2 4">3.6.1.7</ecNumber>
    </recommendedName>
</protein>
<sequence>MQRVHLIISGDVQGVGYRAWVLRQAQDLRLVGWVKNREDKTVELVAEGPRQDLEELVQQCQHGPEVAWVKRVDVEWQEATGEFINFNVVY</sequence>
<dbReference type="PANTHER" id="PTHR47268:SF4">
    <property type="entry name" value="ACYLPHOSPHATASE"/>
    <property type="match status" value="1"/>
</dbReference>
<dbReference type="GO" id="GO:0003998">
    <property type="term" value="F:acylphosphatase activity"/>
    <property type="evidence" value="ECO:0007669"/>
    <property type="project" value="UniProtKB-EC"/>
</dbReference>
<evidence type="ECO:0000256" key="2">
    <source>
        <dbReference type="ARBA" id="ARBA00012150"/>
    </source>
</evidence>
<name>A0A0G1TZW9_9BACT</name>
<evidence type="ECO:0000256" key="5">
    <source>
        <dbReference type="RuleBase" id="RU004168"/>
    </source>
</evidence>
<dbReference type="Gene3D" id="3.30.70.100">
    <property type="match status" value="1"/>
</dbReference>
<feature type="active site" evidence="4">
    <location>
        <position position="18"/>
    </location>
</feature>
<dbReference type="SUPFAM" id="SSF54975">
    <property type="entry name" value="Acylphosphatase/BLUF domain-like"/>
    <property type="match status" value="1"/>
</dbReference>
<keyword evidence="4" id="KW-0378">Hydrolase</keyword>
<evidence type="ECO:0000256" key="3">
    <source>
        <dbReference type="ARBA" id="ARBA00047645"/>
    </source>
</evidence>
<comment type="caution">
    <text evidence="7">The sequence shown here is derived from an EMBL/GenBank/DDBJ whole genome shotgun (WGS) entry which is preliminary data.</text>
</comment>
<dbReference type="EMBL" id="LCOY01000029">
    <property type="protein sequence ID" value="KKU87377.1"/>
    <property type="molecule type" value="Genomic_DNA"/>
</dbReference>
<dbReference type="EC" id="3.6.1.7" evidence="2 4"/>
<evidence type="ECO:0000256" key="4">
    <source>
        <dbReference type="PROSITE-ProRule" id="PRU00520"/>
    </source>
</evidence>
<dbReference type="Proteomes" id="UP000034739">
    <property type="component" value="Unassembled WGS sequence"/>
</dbReference>
<evidence type="ECO:0000259" key="6">
    <source>
        <dbReference type="PROSITE" id="PS51160"/>
    </source>
</evidence>
<dbReference type="PRINTS" id="PR00112">
    <property type="entry name" value="ACYLPHPHTASE"/>
</dbReference>
<accession>A0A0G1TZW9</accession>
<evidence type="ECO:0000313" key="7">
    <source>
        <dbReference type="EMBL" id="KKU87377.1"/>
    </source>
</evidence>
<reference evidence="7 8" key="1">
    <citation type="journal article" date="2015" name="Nature">
        <title>rRNA introns, odd ribosomes, and small enigmatic genomes across a large radiation of phyla.</title>
        <authorList>
            <person name="Brown C.T."/>
            <person name="Hug L.A."/>
            <person name="Thomas B.C."/>
            <person name="Sharon I."/>
            <person name="Castelle C.J."/>
            <person name="Singh A."/>
            <person name="Wilkins M.J."/>
            <person name="Williams K.H."/>
            <person name="Banfield J.F."/>
        </authorList>
    </citation>
    <scope>NUCLEOTIDE SEQUENCE [LARGE SCALE GENOMIC DNA]</scope>
</reference>
<dbReference type="PANTHER" id="PTHR47268">
    <property type="entry name" value="ACYLPHOSPHATASE"/>
    <property type="match status" value="1"/>
</dbReference>
<proteinExistence type="inferred from homology"/>
<organism evidence="7 8">
    <name type="scientific">Candidatus Gottesmanbacteria bacterium GW2011_GWA2_47_9</name>
    <dbReference type="NCBI Taxonomy" id="1618445"/>
    <lineage>
        <taxon>Bacteria</taxon>
        <taxon>Candidatus Gottesmaniibacteriota</taxon>
    </lineage>
</organism>
<feature type="domain" description="Acylphosphatase-like" evidence="6">
    <location>
        <begin position="3"/>
        <end position="90"/>
    </location>
</feature>
<dbReference type="PATRIC" id="fig|1618445.3.peg.839"/>
<dbReference type="AlphaFoldDB" id="A0A0G1TZW9"/>
<dbReference type="InterPro" id="IPR036046">
    <property type="entry name" value="Acylphosphatase-like_dom_sf"/>
</dbReference>
<dbReference type="InterPro" id="IPR001792">
    <property type="entry name" value="Acylphosphatase-like_dom"/>
</dbReference>
<dbReference type="PROSITE" id="PS51160">
    <property type="entry name" value="ACYLPHOSPHATASE_3"/>
    <property type="match status" value="1"/>
</dbReference>
<feature type="active site" evidence="4">
    <location>
        <position position="36"/>
    </location>
</feature>
<comment type="similarity">
    <text evidence="1 5">Belongs to the acylphosphatase family.</text>
</comment>